<keyword evidence="2" id="KW-1185">Reference proteome</keyword>
<protein>
    <submittedName>
        <fullName evidence="1">Uncharacterized protein</fullName>
    </submittedName>
</protein>
<evidence type="ECO:0000313" key="2">
    <source>
        <dbReference type="Proteomes" id="UP000324222"/>
    </source>
</evidence>
<dbReference type="Proteomes" id="UP000324222">
    <property type="component" value="Unassembled WGS sequence"/>
</dbReference>
<dbReference type="EMBL" id="VSRR010007136">
    <property type="protein sequence ID" value="MPC46286.1"/>
    <property type="molecule type" value="Genomic_DNA"/>
</dbReference>
<gene>
    <name evidence="1" type="ORF">E2C01_040002</name>
</gene>
<sequence>MQRGLTKCNWIKAEAYNTPILSHHCLPLPITPHHHLSSHPTSSSLPDLLLPFSLTLTLIGISTLTHTSPYPLVSVPLPPSPNSPAHPYMFPQPKLICLQELEGKI</sequence>
<evidence type="ECO:0000313" key="1">
    <source>
        <dbReference type="EMBL" id="MPC46286.1"/>
    </source>
</evidence>
<dbReference type="AlphaFoldDB" id="A0A5B7FLA4"/>
<accession>A0A5B7FLA4</accession>
<comment type="caution">
    <text evidence="1">The sequence shown here is derived from an EMBL/GenBank/DDBJ whole genome shotgun (WGS) entry which is preliminary data.</text>
</comment>
<proteinExistence type="predicted"/>
<reference evidence="1 2" key="1">
    <citation type="submission" date="2019-05" db="EMBL/GenBank/DDBJ databases">
        <title>Another draft genome of Portunus trituberculatus and its Hox gene families provides insights of decapod evolution.</title>
        <authorList>
            <person name="Jeong J.-H."/>
            <person name="Song I."/>
            <person name="Kim S."/>
            <person name="Choi T."/>
            <person name="Kim D."/>
            <person name="Ryu S."/>
            <person name="Kim W."/>
        </authorList>
    </citation>
    <scope>NUCLEOTIDE SEQUENCE [LARGE SCALE GENOMIC DNA]</scope>
    <source>
        <tissue evidence="1">Muscle</tissue>
    </source>
</reference>
<name>A0A5B7FLA4_PORTR</name>
<organism evidence="1 2">
    <name type="scientific">Portunus trituberculatus</name>
    <name type="common">Swimming crab</name>
    <name type="synonym">Neptunus trituberculatus</name>
    <dbReference type="NCBI Taxonomy" id="210409"/>
    <lineage>
        <taxon>Eukaryota</taxon>
        <taxon>Metazoa</taxon>
        <taxon>Ecdysozoa</taxon>
        <taxon>Arthropoda</taxon>
        <taxon>Crustacea</taxon>
        <taxon>Multicrustacea</taxon>
        <taxon>Malacostraca</taxon>
        <taxon>Eumalacostraca</taxon>
        <taxon>Eucarida</taxon>
        <taxon>Decapoda</taxon>
        <taxon>Pleocyemata</taxon>
        <taxon>Brachyura</taxon>
        <taxon>Eubrachyura</taxon>
        <taxon>Portunoidea</taxon>
        <taxon>Portunidae</taxon>
        <taxon>Portuninae</taxon>
        <taxon>Portunus</taxon>
    </lineage>
</organism>